<gene>
    <name evidence="2" type="ORF">O181_013036</name>
</gene>
<proteinExistence type="predicted"/>
<feature type="region of interest" description="Disordered" evidence="1">
    <location>
        <begin position="160"/>
        <end position="198"/>
    </location>
</feature>
<protein>
    <submittedName>
        <fullName evidence="2">Uncharacterized protein</fullName>
    </submittedName>
</protein>
<organism evidence="2 3">
    <name type="scientific">Austropuccinia psidii MF-1</name>
    <dbReference type="NCBI Taxonomy" id="1389203"/>
    <lineage>
        <taxon>Eukaryota</taxon>
        <taxon>Fungi</taxon>
        <taxon>Dikarya</taxon>
        <taxon>Basidiomycota</taxon>
        <taxon>Pucciniomycotina</taxon>
        <taxon>Pucciniomycetes</taxon>
        <taxon>Pucciniales</taxon>
        <taxon>Sphaerophragmiaceae</taxon>
        <taxon>Austropuccinia</taxon>
    </lineage>
</organism>
<dbReference type="AlphaFoldDB" id="A0A9Q3GMU8"/>
<name>A0A9Q3GMU8_9BASI</name>
<keyword evidence="3" id="KW-1185">Reference proteome</keyword>
<comment type="caution">
    <text evidence="2">The sequence shown here is derived from an EMBL/GenBank/DDBJ whole genome shotgun (WGS) entry which is preliminary data.</text>
</comment>
<evidence type="ECO:0000256" key="1">
    <source>
        <dbReference type="SAM" id="MobiDB-lite"/>
    </source>
</evidence>
<dbReference type="Proteomes" id="UP000765509">
    <property type="component" value="Unassembled WGS sequence"/>
</dbReference>
<evidence type="ECO:0000313" key="2">
    <source>
        <dbReference type="EMBL" id="MBW0473321.1"/>
    </source>
</evidence>
<accession>A0A9Q3GMU8</accession>
<evidence type="ECO:0000313" key="3">
    <source>
        <dbReference type="Proteomes" id="UP000765509"/>
    </source>
</evidence>
<feature type="compositionally biased region" description="Basic residues" evidence="1">
    <location>
        <begin position="188"/>
        <end position="197"/>
    </location>
</feature>
<sequence>MLLERLNYHGKEVQNTYVLLWTVTIPSIKISQDFGFSLFPQIPTCASRIKKSFIPTETLSEKALQAIRDVRRNARKQHDMILCSRDQAPFRKAFEAETTSCFCRRLQFILIQSYSMRFCLLGVFLAQILIVLAESNEKSTPAQLKSVPATSHRKIKRVTRGSPTGHLTHRRRRLGKRADDDEAELTPHRHTHSKGDRKKAAAILRTVGAGLSGIPFAGSIVSTVGNGVGAGA</sequence>
<reference evidence="2" key="1">
    <citation type="submission" date="2021-03" db="EMBL/GenBank/DDBJ databases">
        <title>Draft genome sequence of rust myrtle Austropuccinia psidii MF-1, a brazilian biotype.</title>
        <authorList>
            <person name="Quecine M.C."/>
            <person name="Pachon D.M.R."/>
            <person name="Bonatelli M.L."/>
            <person name="Correr F.H."/>
            <person name="Franceschini L.M."/>
            <person name="Leite T.F."/>
            <person name="Margarido G.R.A."/>
            <person name="Almeida C.A."/>
            <person name="Ferrarezi J.A."/>
            <person name="Labate C.A."/>
        </authorList>
    </citation>
    <scope>NUCLEOTIDE SEQUENCE</scope>
    <source>
        <strain evidence="2">MF-1</strain>
    </source>
</reference>
<dbReference type="EMBL" id="AVOT02003376">
    <property type="protein sequence ID" value="MBW0473321.1"/>
    <property type="molecule type" value="Genomic_DNA"/>
</dbReference>